<dbReference type="InterPro" id="IPR016032">
    <property type="entry name" value="Sig_transdc_resp-reg_C-effctor"/>
</dbReference>
<dbReference type="GO" id="GO:0006355">
    <property type="term" value="P:regulation of DNA-templated transcription"/>
    <property type="evidence" value="ECO:0007669"/>
    <property type="project" value="InterPro"/>
</dbReference>
<gene>
    <name evidence="8" type="ORF">SAMN04489727_7805</name>
</gene>
<dbReference type="EMBL" id="FNSO01000004">
    <property type="protein sequence ID" value="SED42191.1"/>
    <property type="molecule type" value="Genomic_DNA"/>
</dbReference>
<evidence type="ECO:0000313" key="8">
    <source>
        <dbReference type="EMBL" id="SED42191.1"/>
    </source>
</evidence>
<evidence type="ECO:0000256" key="5">
    <source>
        <dbReference type="PROSITE-ProRule" id="PRU00339"/>
    </source>
</evidence>
<dbReference type="GO" id="GO:0043531">
    <property type="term" value="F:ADP binding"/>
    <property type="evidence" value="ECO:0007669"/>
    <property type="project" value="InterPro"/>
</dbReference>
<organism evidence="8 9">
    <name type="scientific">Amycolatopsis tolypomycina</name>
    <dbReference type="NCBI Taxonomy" id="208445"/>
    <lineage>
        <taxon>Bacteria</taxon>
        <taxon>Bacillati</taxon>
        <taxon>Actinomycetota</taxon>
        <taxon>Actinomycetes</taxon>
        <taxon>Pseudonocardiales</taxon>
        <taxon>Pseudonocardiaceae</taxon>
        <taxon>Amycolatopsis</taxon>
    </lineage>
</organism>
<dbReference type="Gene3D" id="1.25.40.10">
    <property type="entry name" value="Tetratricopeptide repeat domain"/>
    <property type="match status" value="3"/>
</dbReference>
<dbReference type="RefSeq" id="WP_091316866.1">
    <property type="nucleotide sequence ID" value="NZ_FNSO01000004.1"/>
</dbReference>
<dbReference type="InterPro" id="IPR051677">
    <property type="entry name" value="AfsR-DnrI-RedD_regulator"/>
</dbReference>
<dbReference type="InterPro" id="IPR027417">
    <property type="entry name" value="P-loop_NTPase"/>
</dbReference>
<dbReference type="InterPro" id="IPR002182">
    <property type="entry name" value="NB-ARC"/>
</dbReference>
<dbReference type="Pfam" id="PF00486">
    <property type="entry name" value="Trans_reg_C"/>
    <property type="match status" value="1"/>
</dbReference>
<evidence type="ECO:0000256" key="4">
    <source>
        <dbReference type="ARBA" id="ARBA00023163"/>
    </source>
</evidence>
<dbReference type="PROSITE" id="PS51755">
    <property type="entry name" value="OMPR_PHOB"/>
    <property type="match status" value="1"/>
</dbReference>
<feature type="domain" description="OmpR/PhoB-type" evidence="7">
    <location>
        <begin position="1"/>
        <end position="99"/>
    </location>
</feature>
<dbReference type="SUPFAM" id="SSF52540">
    <property type="entry name" value="P-loop containing nucleoside triphosphate hydrolases"/>
    <property type="match status" value="1"/>
</dbReference>
<dbReference type="PROSITE" id="PS50005">
    <property type="entry name" value="TPR"/>
    <property type="match status" value="1"/>
</dbReference>
<keyword evidence="9" id="KW-1185">Reference proteome</keyword>
<keyword evidence="3 6" id="KW-0238">DNA-binding</keyword>
<keyword evidence="2" id="KW-0805">Transcription regulation</keyword>
<dbReference type="InterPro" id="IPR036388">
    <property type="entry name" value="WH-like_DNA-bd_sf"/>
</dbReference>
<reference evidence="9" key="1">
    <citation type="submission" date="2016-10" db="EMBL/GenBank/DDBJ databases">
        <authorList>
            <person name="Varghese N."/>
            <person name="Submissions S."/>
        </authorList>
    </citation>
    <scope>NUCLEOTIDE SEQUENCE [LARGE SCALE GENOMIC DNA]</scope>
    <source>
        <strain evidence="9">DSM 44544</strain>
    </source>
</reference>
<dbReference type="OrthoDB" id="581105at2"/>
<dbReference type="AlphaFoldDB" id="A0A1H5AK50"/>
<dbReference type="InterPro" id="IPR005158">
    <property type="entry name" value="BTAD"/>
</dbReference>
<keyword evidence="4" id="KW-0804">Transcription</keyword>
<dbReference type="InterPro" id="IPR019734">
    <property type="entry name" value="TPR_rpt"/>
</dbReference>
<dbReference type="GO" id="GO:0003677">
    <property type="term" value="F:DNA binding"/>
    <property type="evidence" value="ECO:0007669"/>
    <property type="project" value="UniProtKB-UniRule"/>
</dbReference>
<dbReference type="PANTHER" id="PTHR35807">
    <property type="entry name" value="TRANSCRIPTIONAL REGULATOR REDD-RELATED"/>
    <property type="match status" value="1"/>
</dbReference>
<dbReference type="PANTHER" id="PTHR35807:SF1">
    <property type="entry name" value="TRANSCRIPTIONAL REGULATOR REDD"/>
    <property type="match status" value="1"/>
</dbReference>
<protein>
    <submittedName>
        <fullName evidence="8">DNA-binding transcriptional activator of the SARP family</fullName>
    </submittedName>
</protein>
<evidence type="ECO:0000256" key="6">
    <source>
        <dbReference type="PROSITE-ProRule" id="PRU01091"/>
    </source>
</evidence>
<dbReference type="Pfam" id="PF00931">
    <property type="entry name" value="NB-ARC"/>
    <property type="match status" value="1"/>
</dbReference>
<dbReference type="SMART" id="SM01043">
    <property type="entry name" value="BTAD"/>
    <property type="match status" value="1"/>
</dbReference>
<feature type="DNA-binding region" description="OmpR/PhoB-type" evidence="6">
    <location>
        <begin position="1"/>
        <end position="99"/>
    </location>
</feature>
<comment type="similarity">
    <text evidence="1">Belongs to the AfsR/DnrI/RedD regulatory family.</text>
</comment>
<feature type="repeat" description="TPR" evidence="5">
    <location>
        <begin position="761"/>
        <end position="794"/>
    </location>
</feature>
<accession>A0A1H5AK50</accession>
<dbReference type="Proteomes" id="UP000199622">
    <property type="component" value="Unassembled WGS sequence"/>
</dbReference>
<evidence type="ECO:0000313" key="9">
    <source>
        <dbReference type="Proteomes" id="UP000199622"/>
    </source>
</evidence>
<keyword evidence="5" id="KW-0802">TPR repeat</keyword>
<dbReference type="InterPro" id="IPR001867">
    <property type="entry name" value="OmpR/PhoB-type_DNA-bd"/>
</dbReference>
<dbReference type="InterPro" id="IPR011990">
    <property type="entry name" value="TPR-like_helical_dom_sf"/>
</dbReference>
<evidence type="ECO:0000256" key="3">
    <source>
        <dbReference type="ARBA" id="ARBA00023125"/>
    </source>
</evidence>
<dbReference type="GO" id="GO:0000160">
    <property type="term" value="P:phosphorelay signal transduction system"/>
    <property type="evidence" value="ECO:0007669"/>
    <property type="project" value="InterPro"/>
</dbReference>
<dbReference type="Pfam" id="PF13424">
    <property type="entry name" value="TPR_12"/>
    <property type="match status" value="1"/>
</dbReference>
<dbReference type="Gene3D" id="1.10.10.10">
    <property type="entry name" value="Winged helix-like DNA-binding domain superfamily/Winged helix DNA-binding domain"/>
    <property type="match status" value="1"/>
</dbReference>
<dbReference type="SUPFAM" id="SSF46894">
    <property type="entry name" value="C-terminal effector domain of the bipartite response regulators"/>
    <property type="match status" value="1"/>
</dbReference>
<dbReference type="SMART" id="SM00862">
    <property type="entry name" value="Trans_reg_C"/>
    <property type="match status" value="1"/>
</dbReference>
<proteinExistence type="inferred from homology"/>
<evidence type="ECO:0000259" key="7">
    <source>
        <dbReference type="PROSITE" id="PS51755"/>
    </source>
</evidence>
<dbReference type="Pfam" id="PF03704">
    <property type="entry name" value="BTAD"/>
    <property type="match status" value="1"/>
</dbReference>
<dbReference type="SMART" id="SM00382">
    <property type="entry name" value="AAA"/>
    <property type="match status" value="1"/>
</dbReference>
<name>A0A1H5AK50_9PSEU</name>
<dbReference type="Gene3D" id="3.40.50.300">
    <property type="entry name" value="P-loop containing nucleotide triphosphate hydrolases"/>
    <property type="match status" value="1"/>
</dbReference>
<evidence type="ECO:0000256" key="1">
    <source>
        <dbReference type="ARBA" id="ARBA00005820"/>
    </source>
</evidence>
<dbReference type="InterPro" id="IPR003593">
    <property type="entry name" value="AAA+_ATPase"/>
</dbReference>
<sequence length="1101" mass="116039">MSGYRFGVLGPLEVYDGAGTVLPITRRKPRLLLALLVFRANSVVPTATLVDHLWGEQPPASAVANLQSYVTELRRVLATPDVAGAERLQTGPGGYRLRVDEGESDLGRFTELAGRGADELAAGAPAAAMEHLSAALALWRGPVLSGLELPEALHPDVQRLEETRVRATEHRAHAWLDLGCHAVATAELRALTGQYPLRERPWELLMLALHRGGRTDEALAAYQRARQVLADELGVEPGSALRRMQHAILTADPAIEAPPEPVRDAAVRPRQLPSNVATVVGRAALLSTLDELAGAAGARPAAVVLTGPAGVGKTTLAVRWAHRAAPHFPDGQLFADLQGYAPAPALPALQVLTGFLHALGVRPGQVPTEQADAAALYRSILADRRVLVVLDNVATPEQVRALLPGSPGSAVLITSRDRLAGLTATVDTRVLPLPELSADDSVALLADVLGPERVAAEEDTARQLATLCAGLPLALRIVAANLLHWPDQPLAGYFAELTGGDLLAKLKVAGDERLGLRRTLDFSYDGVSDAAGEFFCLLGSVPGAEISVAGAAALAGTDVAGAADLLRELVASHLVQPRGADRFGMHDLLRAYAAGRAAEDLKEQTRDDALGRLFEHYLQTADRAAQALYPDFRRLPDDRSAETAGTPFAPGEARQWLLAEHPNLLAAIRWAAGHGPAAVAWRLADVLRGFFHSHRLDAEWEAAATAGLAAAEQAGDRQAAGAMRHSLGVLAWGRGNYRQALAELGAARECYLAAGALDGADSVLQAFGAVHLDLGQLEAAIEHFTAALAAAEERGTEAQVANSLINLGAALLDHGDLADGIRHNERAFAICRSVGSAHAAAIAQCNLGYGYRATGQLRRAREVLTEALACLRELGSRDDEADALVRLAAVHRITGDAAARACAVQAIAVAREAGNRRFETDALSELGHVHRLAGETDSARGCYLETRQQAGAIGYRRGEIIAAIGLSVVEPGQALAQAADALRLAERGGFRPLAELARLRLAAAALDHGDSAAAEAYAGQAIEELRRAGYRLGEADAWVVLGRIRLARAGPEAARACAHEAEALVRDTDAGTVMVRVRTLLAATRAPQPCAPAAPVPPPRS</sequence>
<dbReference type="PRINTS" id="PR00364">
    <property type="entry name" value="DISEASERSIST"/>
</dbReference>
<evidence type="ECO:0000256" key="2">
    <source>
        <dbReference type="ARBA" id="ARBA00023015"/>
    </source>
</evidence>
<dbReference type="STRING" id="208445.SAMN04489727_7805"/>
<dbReference type="CDD" id="cd15831">
    <property type="entry name" value="BTAD"/>
    <property type="match status" value="1"/>
</dbReference>
<dbReference type="SMART" id="SM00028">
    <property type="entry name" value="TPR"/>
    <property type="match status" value="8"/>
</dbReference>
<dbReference type="SUPFAM" id="SSF48452">
    <property type="entry name" value="TPR-like"/>
    <property type="match status" value="3"/>
</dbReference>